<dbReference type="Proteomes" id="UP001642487">
    <property type="component" value="Chromosome 2"/>
</dbReference>
<dbReference type="EMBL" id="OZ021736">
    <property type="protein sequence ID" value="CAK9315511.1"/>
    <property type="molecule type" value="Genomic_DNA"/>
</dbReference>
<proteinExistence type="predicted"/>
<organism evidence="1 2">
    <name type="scientific">Citrullus colocynthis</name>
    <name type="common">colocynth</name>
    <dbReference type="NCBI Taxonomy" id="252529"/>
    <lineage>
        <taxon>Eukaryota</taxon>
        <taxon>Viridiplantae</taxon>
        <taxon>Streptophyta</taxon>
        <taxon>Embryophyta</taxon>
        <taxon>Tracheophyta</taxon>
        <taxon>Spermatophyta</taxon>
        <taxon>Magnoliopsida</taxon>
        <taxon>eudicotyledons</taxon>
        <taxon>Gunneridae</taxon>
        <taxon>Pentapetalae</taxon>
        <taxon>rosids</taxon>
        <taxon>fabids</taxon>
        <taxon>Cucurbitales</taxon>
        <taxon>Cucurbitaceae</taxon>
        <taxon>Benincaseae</taxon>
        <taxon>Citrullus</taxon>
    </lineage>
</organism>
<protein>
    <submittedName>
        <fullName evidence="1">Uncharacterized protein</fullName>
    </submittedName>
</protein>
<sequence>MYDDTLTCLQFVVRSNWFVVSAAVSTEIVSMQLLLLPSFLGVLSNGTHLQYAAINSAVDLYNLEMVWSDWTLKITSSLLEIKPAFRKLSSILPWTYENT</sequence>
<name>A0ABP0Y507_9ROSI</name>
<keyword evidence="2" id="KW-1185">Reference proteome</keyword>
<reference evidence="1 2" key="1">
    <citation type="submission" date="2024-03" db="EMBL/GenBank/DDBJ databases">
        <authorList>
            <person name="Gkanogiannis A."/>
            <person name="Becerra Lopez-Lavalle L."/>
        </authorList>
    </citation>
    <scope>NUCLEOTIDE SEQUENCE [LARGE SCALE GENOMIC DNA]</scope>
</reference>
<evidence type="ECO:0000313" key="1">
    <source>
        <dbReference type="EMBL" id="CAK9315511.1"/>
    </source>
</evidence>
<gene>
    <name evidence="1" type="ORF">CITCOLO1_LOCUS7308</name>
</gene>
<accession>A0ABP0Y507</accession>
<evidence type="ECO:0000313" key="2">
    <source>
        <dbReference type="Proteomes" id="UP001642487"/>
    </source>
</evidence>